<evidence type="ECO:0000313" key="2">
    <source>
        <dbReference type="Proteomes" id="UP001631969"/>
    </source>
</evidence>
<gene>
    <name evidence="1" type="ORF">ACI1P1_02220</name>
</gene>
<keyword evidence="1" id="KW-0282">Flagellum</keyword>
<accession>A0ACC7NTU4</accession>
<evidence type="ECO:0000313" key="1">
    <source>
        <dbReference type="EMBL" id="MFM9327106.1"/>
    </source>
</evidence>
<dbReference type="Proteomes" id="UP001631969">
    <property type="component" value="Unassembled WGS sequence"/>
</dbReference>
<keyword evidence="1" id="KW-0969">Cilium</keyword>
<dbReference type="EMBL" id="JBJURJ010000001">
    <property type="protein sequence ID" value="MFM9327106.1"/>
    <property type="molecule type" value="Genomic_DNA"/>
</dbReference>
<keyword evidence="1" id="KW-0966">Cell projection</keyword>
<sequence>MFKNKLFMIIIAMLIVITLILVAFFTLWTVMDKNSQPSDPQEAAKASVSQVEGKKLTPAQVKAQTVFMENVLTNLAEKGRVVKASFAFTLDNKKSKEEFETIVFQVKSIVIQTLADMKAEQIQGSKGQEFLISTLMNKINELLSEGKVVSISLTDYYVE</sequence>
<protein>
    <submittedName>
        <fullName evidence="1">Flagellar basal body-associated FliL family protein</fullName>
    </submittedName>
</protein>
<proteinExistence type="predicted"/>
<comment type="caution">
    <text evidence="1">The sequence shown here is derived from an EMBL/GenBank/DDBJ whole genome shotgun (WGS) entry which is preliminary data.</text>
</comment>
<reference evidence="1" key="1">
    <citation type="submission" date="2024-12" db="EMBL/GenBank/DDBJ databases">
        <authorList>
            <person name="Wu N."/>
        </authorList>
    </citation>
    <scope>NUCLEOTIDE SEQUENCE</scope>
    <source>
        <strain evidence="1">P15</strain>
    </source>
</reference>
<keyword evidence="2" id="KW-1185">Reference proteome</keyword>
<name>A0ACC7NTU4_9BACL</name>
<organism evidence="1 2">
    <name type="scientific">Paenibacillus mesotrionivorans</name>
    <dbReference type="NCBI Taxonomy" id="3160968"/>
    <lineage>
        <taxon>Bacteria</taxon>
        <taxon>Bacillati</taxon>
        <taxon>Bacillota</taxon>
        <taxon>Bacilli</taxon>
        <taxon>Bacillales</taxon>
        <taxon>Paenibacillaceae</taxon>
        <taxon>Paenibacillus</taxon>
    </lineage>
</organism>